<dbReference type="EMBL" id="JBHLTG010000001">
    <property type="protein sequence ID" value="MFC0676492.1"/>
    <property type="molecule type" value="Genomic_DNA"/>
</dbReference>
<organism evidence="1 2">
    <name type="scientific">Lysobacter korlensis</name>
    <dbReference type="NCBI Taxonomy" id="553636"/>
    <lineage>
        <taxon>Bacteria</taxon>
        <taxon>Pseudomonadati</taxon>
        <taxon>Pseudomonadota</taxon>
        <taxon>Gammaproteobacteria</taxon>
        <taxon>Lysobacterales</taxon>
        <taxon>Lysobacteraceae</taxon>
        <taxon>Lysobacter</taxon>
    </lineage>
</organism>
<sequence length="105" mass="11598">MGVLVFLAPEVGRDATGNSFRLKASHFSLLAQRKVTKRKRLSREVKIFGAVGRCTGIFRKNIHVPSKNARRRVERPSGLRLLRRLESGCDGNGNAIATALVLRAT</sequence>
<comment type="caution">
    <text evidence="1">The sequence shown here is derived from an EMBL/GenBank/DDBJ whole genome shotgun (WGS) entry which is preliminary data.</text>
</comment>
<protein>
    <submittedName>
        <fullName evidence="1">Uncharacterized protein</fullName>
    </submittedName>
</protein>
<dbReference type="Proteomes" id="UP001589896">
    <property type="component" value="Unassembled WGS sequence"/>
</dbReference>
<proteinExistence type="predicted"/>
<evidence type="ECO:0000313" key="1">
    <source>
        <dbReference type="EMBL" id="MFC0676492.1"/>
    </source>
</evidence>
<name>A0ABV6RHN1_9GAMM</name>
<keyword evidence="2" id="KW-1185">Reference proteome</keyword>
<reference evidence="1 2" key="1">
    <citation type="submission" date="2024-09" db="EMBL/GenBank/DDBJ databases">
        <authorList>
            <person name="Sun Q."/>
            <person name="Mori K."/>
        </authorList>
    </citation>
    <scope>NUCLEOTIDE SEQUENCE [LARGE SCALE GENOMIC DNA]</scope>
    <source>
        <strain evidence="1 2">KCTC 23076</strain>
    </source>
</reference>
<evidence type="ECO:0000313" key="2">
    <source>
        <dbReference type="Proteomes" id="UP001589896"/>
    </source>
</evidence>
<accession>A0ABV6RHN1</accession>
<gene>
    <name evidence="1" type="ORF">ACFFGH_01330</name>
</gene>